<evidence type="ECO:0000256" key="2">
    <source>
        <dbReference type="ARBA" id="ARBA00005278"/>
    </source>
</evidence>
<feature type="transmembrane region" description="Helical" evidence="5">
    <location>
        <begin position="362"/>
        <end position="382"/>
    </location>
</feature>
<organism evidence="6 7">
    <name type="scientific">Heyndrickxia camelliae</name>
    <dbReference type="NCBI Taxonomy" id="1707093"/>
    <lineage>
        <taxon>Bacteria</taxon>
        <taxon>Bacillati</taxon>
        <taxon>Bacillota</taxon>
        <taxon>Bacilli</taxon>
        <taxon>Bacillales</taxon>
        <taxon>Bacillaceae</taxon>
        <taxon>Heyndrickxia</taxon>
    </lineage>
</organism>
<evidence type="ECO:0000256" key="5">
    <source>
        <dbReference type="SAM" id="Phobius"/>
    </source>
</evidence>
<proteinExistence type="inferred from homology"/>
<evidence type="ECO:0000256" key="4">
    <source>
        <dbReference type="PIRNR" id="PIRNR005690"/>
    </source>
</evidence>
<dbReference type="RefSeq" id="WP_101354835.1">
    <property type="nucleotide sequence ID" value="NZ_PIQO01000010.1"/>
</dbReference>
<comment type="subcellular location">
    <subcellularLocation>
        <location evidence="4">Cell membrane</location>
    </subcellularLocation>
    <subcellularLocation>
        <location evidence="1">Membrane</location>
        <topology evidence="1">Multi-pass membrane protein</topology>
    </subcellularLocation>
</comment>
<evidence type="ECO:0000256" key="1">
    <source>
        <dbReference type="ARBA" id="ARBA00004141"/>
    </source>
</evidence>
<dbReference type="PIRSF" id="PIRSF005690">
    <property type="entry name" value="GerBA"/>
    <property type="match status" value="1"/>
</dbReference>
<dbReference type="InterPro" id="IPR050768">
    <property type="entry name" value="UPF0353/GerABKA_families"/>
</dbReference>
<dbReference type="PANTHER" id="PTHR22550:SF5">
    <property type="entry name" value="LEUCINE ZIPPER PROTEIN 4"/>
    <property type="match status" value="1"/>
</dbReference>
<feature type="transmembrane region" description="Helical" evidence="5">
    <location>
        <begin position="272"/>
        <end position="291"/>
    </location>
</feature>
<dbReference type="Pfam" id="PF03323">
    <property type="entry name" value="GerA"/>
    <property type="match status" value="1"/>
</dbReference>
<dbReference type="GO" id="GO:0009847">
    <property type="term" value="P:spore germination"/>
    <property type="evidence" value="ECO:0007669"/>
    <property type="project" value="UniProtKB-UniRule"/>
</dbReference>
<feature type="transmembrane region" description="Helical" evidence="5">
    <location>
        <begin position="230"/>
        <end position="251"/>
    </location>
</feature>
<dbReference type="PANTHER" id="PTHR22550">
    <property type="entry name" value="SPORE GERMINATION PROTEIN"/>
    <property type="match status" value="1"/>
</dbReference>
<keyword evidence="3 4" id="KW-0472">Membrane</keyword>
<dbReference type="EMBL" id="PIQO01000010">
    <property type="protein sequence ID" value="PKR84496.1"/>
    <property type="molecule type" value="Genomic_DNA"/>
</dbReference>
<dbReference type="Proteomes" id="UP000233440">
    <property type="component" value="Unassembled WGS sequence"/>
</dbReference>
<dbReference type="AlphaFoldDB" id="A0A2N3LIR5"/>
<feature type="transmembrane region" description="Helical" evidence="5">
    <location>
        <begin position="394"/>
        <end position="420"/>
    </location>
</feature>
<dbReference type="InterPro" id="IPR004995">
    <property type="entry name" value="Spore_Ger"/>
</dbReference>
<dbReference type="GO" id="GO:0005886">
    <property type="term" value="C:plasma membrane"/>
    <property type="evidence" value="ECO:0007669"/>
    <property type="project" value="UniProtKB-SubCell"/>
</dbReference>
<keyword evidence="5" id="KW-0812">Transmembrane</keyword>
<evidence type="ECO:0000256" key="3">
    <source>
        <dbReference type="ARBA" id="ARBA00023136"/>
    </source>
</evidence>
<comment type="caution">
    <text evidence="6">The sequence shown here is derived from an EMBL/GenBank/DDBJ whole genome shotgun (WGS) entry which is preliminary data.</text>
</comment>
<accession>A0A2N3LIR5</accession>
<name>A0A2N3LIR5_9BACI</name>
<comment type="similarity">
    <text evidence="2 4">Belongs to the GerABKA family.</text>
</comment>
<reference evidence="6 7" key="1">
    <citation type="submission" date="2017-11" db="EMBL/GenBank/DDBJ databases">
        <title>Bacillus camelliae sp. nov., isolated from pu'er tea.</title>
        <authorList>
            <person name="Niu L."/>
        </authorList>
    </citation>
    <scope>NUCLEOTIDE SEQUENCE [LARGE SCALE GENOMIC DNA]</scope>
    <source>
        <strain evidence="6 7">7578-1</strain>
    </source>
</reference>
<protein>
    <submittedName>
        <fullName evidence="6">Spore germination protein</fullName>
    </submittedName>
</protein>
<evidence type="ECO:0000313" key="6">
    <source>
        <dbReference type="EMBL" id="PKR84496.1"/>
    </source>
</evidence>
<sequence>MAKTTFEFLKLQLSGSADAKIHPLKKSNEQIFLMYMKSLCDGDKIQQLVVKPFFEMHSTEEYSYYLQSLADFKDFKGNDAALQDIFHGAVAVILPNQVIMLDLKTQTNKEVLDASVETTIHGPQKALSENLEVNINLIRQRYHSSSLMLELMGEIGYKSKVQIALIYDESLIKKEVLEEIRKKIKNLDRSVIQTAGQLMRNFTKRKTLFPTYLVTERPDRIAYNLALGKFVIVLQGTPFVLIGPAVFYDFLSSMEDLYMPYWITKFLVTIRYIGLFISTLLPAVYVGVTSYNPELFRIQLALTIAGSRATVPFPSYLEVLFMLLMMELLVEASIRLPKAIGPTATTVGGLILGTAATEAGLVSSIMIIIVSAVAISNFVIPINEMGFAMRNVKYVLLFFASISGLIGVIVGLIGLLFYLVNINSLGEPYLKAFYSERTRGKQV</sequence>
<keyword evidence="5" id="KW-1133">Transmembrane helix</keyword>
<keyword evidence="7" id="KW-1185">Reference proteome</keyword>
<gene>
    <name evidence="6" type="ORF">CWO92_14010</name>
</gene>
<dbReference type="OrthoDB" id="1726708at2"/>
<evidence type="ECO:0000313" key="7">
    <source>
        <dbReference type="Proteomes" id="UP000233440"/>
    </source>
</evidence>